<feature type="compositionally biased region" description="Low complexity" evidence="2">
    <location>
        <begin position="55"/>
        <end position="64"/>
    </location>
</feature>
<evidence type="ECO:0000313" key="4">
    <source>
        <dbReference type="Proteomes" id="UP000756921"/>
    </source>
</evidence>
<comment type="caution">
    <text evidence="3">The sequence shown here is derived from an EMBL/GenBank/DDBJ whole genome shotgun (WGS) entry which is preliminary data.</text>
</comment>
<feature type="coiled-coil region" evidence="1">
    <location>
        <begin position="108"/>
        <end position="191"/>
    </location>
</feature>
<dbReference type="Proteomes" id="UP000756921">
    <property type="component" value="Unassembled WGS sequence"/>
</dbReference>
<dbReference type="OrthoDB" id="5427204at2759"/>
<feature type="region of interest" description="Disordered" evidence="2">
    <location>
        <begin position="33"/>
        <end position="81"/>
    </location>
</feature>
<sequence length="326" mass="36105">MSRAFNIPETYEKQSPLARTHLPSYHVFNTFGNSAAPTDPSRRNPYGTEIPPVGSSPHHTASSPAPQPTRSTVLPSPSSIQVSSGFTLPPVLPPTAAATQTSAHSVLLQELQHQVSVKTTALQTLQREYDYSLQKLERQCAKCATLEKKLEVSDVEINSLTDEKEKVQAQVAAIEHQVEELQESRDESRRQLVANAAQYLRIMEMANRLQSQSADDKKRWDVEKAELQQRIKMLEEAMVTGTDSEHPSHSPPPPTILAHFSGTTSSSSAETINVLRTEIARLRIRTQTLETALHTMKEEGRSIQEAAKKLLESGSKIEQATQNALQ</sequence>
<organism evidence="3 4">
    <name type="scientific">Paraphaeosphaeria minitans</name>
    <dbReference type="NCBI Taxonomy" id="565426"/>
    <lineage>
        <taxon>Eukaryota</taxon>
        <taxon>Fungi</taxon>
        <taxon>Dikarya</taxon>
        <taxon>Ascomycota</taxon>
        <taxon>Pezizomycotina</taxon>
        <taxon>Dothideomycetes</taxon>
        <taxon>Pleosporomycetidae</taxon>
        <taxon>Pleosporales</taxon>
        <taxon>Massarineae</taxon>
        <taxon>Didymosphaeriaceae</taxon>
        <taxon>Paraphaeosphaeria</taxon>
    </lineage>
</organism>
<name>A0A9P6GJ98_9PLEO</name>
<protein>
    <submittedName>
        <fullName evidence="3">Uncharacterized protein</fullName>
    </submittedName>
</protein>
<evidence type="ECO:0000313" key="3">
    <source>
        <dbReference type="EMBL" id="KAF9735199.1"/>
    </source>
</evidence>
<keyword evidence="1" id="KW-0175">Coiled coil</keyword>
<feature type="compositionally biased region" description="Polar residues" evidence="2">
    <location>
        <begin position="69"/>
        <end position="81"/>
    </location>
</feature>
<dbReference type="AlphaFoldDB" id="A0A9P6GJ98"/>
<keyword evidence="4" id="KW-1185">Reference proteome</keyword>
<gene>
    <name evidence="3" type="ORF">PMIN01_06604</name>
</gene>
<evidence type="ECO:0000256" key="2">
    <source>
        <dbReference type="SAM" id="MobiDB-lite"/>
    </source>
</evidence>
<reference evidence="3" key="1">
    <citation type="journal article" date="2020" name="Mol. Plant Microbe Interact.">
        <title>Genome Sequence of the Biocontrol Agent Coniothyrium minitans strain Conio (IMI 134523).</title>
        <authorList>
            <person name="Patel D."/>
            <person name="Shittu T.A."/>
            <person name="Baroncelli R."/>
            <person name="Muthumeenakshi S."/>
            <person name="Osborne T.H."/>
            <person name="Janganan T.K."/>
            <person name="Sreenivasaprasad S."/>
        </authorList>
    </citation>
    <scope>NUCLEOTIDE SEQUENCE</scope>
    <source>
        <strain evidence="3">Conio</strain>
    </source>
</reference>
<evidence type="ECO:0000256" key="1">
    <source>
        <dbReference type="SAM" id="Coils"/>
    </source>
</evidence>
<proteinExistence type="predicted"/>
<accession>A0A9P6GJ98</accession>
<dbReference type="EMBL" id="WJXW01000006">
    <property type="protein sequence ID" value="KAF9735199.1"/>
    <property type="molecule type" value="Genomic_DNA"/>
</dbReference>